<reference evidence="5" key="2">
    <citation type="submission" date="2012-11" db="EMBL/GenBank/DDBJ databases">
        <authorList>
            <person name="Kuo A."/>
            <person name="Curtis B.A."/>
            <person name="Tanifuji G."/>
            <person name="Burki F."/>
            <person name="Gruber A."/>
            <person name="Irimia M."/>
            <person name="Maruyama S."/>
            <person name="Arias M.C."/>
            <person name="Ball S.G."/>
            <person name="Gile G.H."/>
            <person name="Hirakawa Y."/>
            <person name="Hopkins J.F."/>
            <person name="Rensing S.A."/>
            <person name="Schmutz J."/>
            <person name="Symeonidi A."/>
            <person name="Elias M."/>
            <person name="Eveleigh R.J."/>
            <person name="Herman E.K."/>
            <person name="Klute M.J."/>
            <person name="Nakayama T."/>
            <person name="Obornik M."/>
            <person name="Reyes-Prieto A."/>
            <person name="Armbrust E.V."/>
            <person name="Aves S.J."/>
            <person name="Beiko R.G."/>
            <person name="Coutinho P."/>
            <person name="Dacks J.B."/>
            <person name="Durnford D.G."/>
            <person name="Fast N.M."/>
            <person name="Green B.R."/>
            <person name="Grisdale C."/>
            <person name="Hempe F."/>
            <person name="Henrissat B."/>
            <person name="Hoppner M.P."/>
            <person name="Ishida K.-I."/>
            <person name="Kim E."/>
            <person name="Koreny L."/>
            <person name="Kroth P.G."/>
            <person name="Liu Y."/>
            <person name="Malik S.-B."/>
            <person name="Maier U.G."/>
            <person name="McRose D."/>
            <person name="Mock T."/>
            <person name="Neilson J.A."/>
            <person name="Onodera N.T."/>
            <person name="Poole A.M."/>
            <person name="Pritham E.J."/>
            <person name="Richards T.A."/>
            <person name="Rocap G."/>
            <person name="Roy S.W."/>
            <person name="Sarai C."/>
            <person name="Schaack S."/>
            <person name="Shirato S."/>
            <person name="Slamovits C.H."/>
            <person name="Spencer D.F."/>
            <person name="Suzuki S."/>
            <person name="Worden A.Z."/>
            <person name="Zauner S."/>
            <person name="Barry K."/>
            <person name="Bell C."/>
            <person name="Bharti A.K."/>
            <person name="Crow J.A."/>
            <person name="Grimwood J."/>
            <person name="Kramer R."/>
            <person name="Lindquist E."/>
            <person name="Lucas S."/>
            <person name="Salamov A."/>
            <person name="McFadden G.I."/>
            <person name="Lane C.E."/>
            <person name="Keeling P.J."/>
            <person name="Gray M.W."/>
            <person name="Grigoriev I.V."/>
            <person name="Archibald J.M."/>
        </authorList>
    </citation>
    <scope>NUCLEOTIDE SEQUENCE</scope>
    <source>
        <strain evidence="5">CCMP2712</strain>
    </source>
</reference>
<proteinExistence type="predicted"/>
<keyword evidence="1" id="KW-0143">Chaperone</keyword>
<dbReference type="InterPro" id="IPR009053">
    <property type="entry name" value="Prefoldin"/>
</dbReference>
<dbReference type="GO" id="GO:0006457">
    <property type="term" value="P:protein folding"/>
    <property type="evidence" value="ECO:0007669"/>
    <property type="project" value="InterPro"/>
</dbReference>
<keyword evidence="2" id="KW-0175">Coiled coil</keyword>
<dbReference type="KEGG" id="gtt:GUITHDRAFT_117990"/>
<dbReference type="Proteomes" id="UP000011087">
    <property type="component" value="Unassembled WGS sequence"/>
</dbReference>
<dbReference type="HOGENOM" id="CLU_1910641_0_0_1"/>
<dbReference type="AlphaFoldDB" id="L1IID6"/>
<name>L1IID6_GUITC</name>
<dbReference type="PANTHER" id="PTHR13303">
    <property type="entry name" value="PREFOLDIN SUBUNIT 2"/>
    <property type="match status" value="1"/>
</dbReference>
<accession>L1IID6</accession>
<protein>
    <submittedName>
        <fullName evidence="3">Prefoldin protein, subunit 2</fullName>
    </submittedName>
</protein>
<organism evidence="3">
    <name type="scientific">Guillardia theta (strain CCMP2712)</name>
    <name type="common">Cryptophyte</name>
    <dbReference type="NCBI Taxonomy" id="905079"/>
    <lineage>
        <taxon>Eukaryota</taxon>
        <taxon>Cryptophyceae</taxon>
        <taxon>Pyrenomonadales</taxon>
        <taxon>Geminigeraceae</taxon>
        <taxon>Guillardia</taxon>
    </lineage>
</organism>
<feature type="coiled-coil region" evidence="2">
    <location>
        <begin position="1"/>
        <end position="32"/>
    </location>
</feature>
<sequence length="133" mass="15503">MAEAAEAVVQQLQEMKNEANQLGMKINELDQERHEHSLVVETLSKMEGERKCYRRDISVSLSCLFSFFLGCKGEHGQGKFFTFHLSRLILYVQLQALCDDLYARLQKKEKEMQEFQAKHNIRLRDQPEKAAPK</sequence>
<dbReference type="EMBL" id="JH993083">
    <property type="protein sequence ID" value="EKX35842.1"/>
    <property type="molecule type" value="Genomic_DNA"/>
</dbReference>
<feature type="coiled-coil region" evidence="2">
    <location>
        <begin position="91"/>
        <end position="118"/>
    </location>
</feature>
<dbReference type="GO" id="GO:0016272">
    <property type="term" value="C:prefoldin complex"/>
    <property type="evidence" value="ECO:0007669"/>
    <property type="project" value="InterPro"/>
</dbReference>
<dbReference type="SUPFAM" id="SSF46579">
    <property type="entry name" value="Prefoldin"/>
    <property type="match status" value="1"/>
</dbReference>
<dbReference type="Gene3D" id="1.10.287.370">
    <property type="match status" value="1"/>
</dbReference>
<evidence type="ECO:0000313" key="4">
    <source>
        <dbReference type="EnsemblProtists" id="EKX35842"/>
    </source>
</evidence>
<dbReference type="OMA" id="LGQMEDV"/>
<dbReference type="STRING" id="905079.L1IID6"/>
<dbReference type="eggNOG" id="KOG4098">
    <property type="taxonomic scope" value="Eukaryota"/>
</dbReference>
<reference evidence="3 5" key="1">
    <citation type="journal article" date="2012" name="Nature">
        <title>Algal genomes reveal evolutionary mosaicism and the fate of nucleomorphs.</title>
        <authorList>
            <consortium name="DOE Joint Genome Institute"/>
            <person name="Curtis B.A."/>
            <person name="Tanifuji G."/>
            <person name="Burki F."/>
            <person name="Gruber A."/>
            <person name="Irimia M."/>
            <person name="Maruyama S."/>
            <person name="Arias M.C."/>
            <person name="Ball S.G."/>
            <person name="Gile G.H."/>
            <person name="Hirakawa Y."/>
            <person name="Hopkins J.F."/>
            <person name="Kuo A."/>
            <person name="Rensing S.A."/>
            <person name="Schmutz J."/>
            <person name="Symeonidi A."/>
            <person name="Elias M."/>
            <person name="Eveleigh R.J."/>
            <person name="Herman E.K."/>
            <person name="Klute M.J."/>
            <person name="Nakayama T."/>
            <person name="Obornik M."/>
            <person name="Reyes-Prieto A."/>
            <person name="Armbrust E.V."/>
            <person name="Aves S.J."/>
            <person name="Beiko R.G."/>
            <person name="Coutinho P."/>
            <person name="Dacks J.B."/>
            <person name="Durnford D.G."/>
            <person name="Fast N.M."/>
            <person name="Green B.R."/>
            <person name="Grisdale C.J."/>
            <person name="Hempel F."/>
            <person name="Henrissat B."/>
            <person name="Hoppner M.P."/>
            <person name="Ishida K."/>
            <person name="Kim E."/>
            <person name="Koreny L."/>
            <person name="Kroth P.G."/>
            <person name="Liu Y."/>
            <person name="Malik S.B."/>
            <person name="Maier U.G."/>
            <person name="McRose D."/>
            <person name="Mock T."/>
            <person name="Neilson J.A."/>
            <person name="Onodera N.T."/>
            <person name="Poole A.M."/>
            <person name="Pritham E.J."/>
            <person name="Richards T.A."/>
            <person name="Rocap G."/>
            <person name="Roy S.W."/>
            <person name="Sarai C."/>
            <person name="Schaack S."/>
            <person name="Shirato S."/>
            <person name="Slamovits C.H."/>
            <person name="Spencer D.F."/>
            <person name="Suzuki S."/>
            <person name="Worden A.Z."/>
            <person name="Zauner S."/>
            <person name="Barry K."/>
            <person name="Bell C."/>
            <person name="Bharti A.K."/>
            <person name="Crow J.A."/>
            <person name="Grimwood J."/>
            <person name="Kramer R."/>
            <person name="Lindquist E."/>
            <person name="Lucas S."/>
            <person name="Salamov A."/>
            <person name="McFadden G.I."/>
            <person name="Lane C.E."/>
            <person name="Keeling P.J."/>
            <person name="Gray M.W."/>
            <person name="Grigoriev I.V."/>
            <person name="Archibald J.M."/>
        </authorList>
    </citation>
    <scope>NUCLEOTIDE SEQUENCE</scope>
    <source>
        <strain evidence="3 5">CCMP2712</strain>
    </source>
</reference>
<dbReference type="OrthoDB" id="29646at2759"/>
<dbReference type="PaxDb" id="55529-EKX35842"/>
<gene>
    <name evidence="3" type="ORF">GUITHDRAFT_117990</name>
</gene>
<reference evidence="4" key="3">
    <citation type="submission" date="2016-03" db="UniProtKB">
        <authorList>
            <consortium name="EnsemblProtists"/>
        </authorList>
    </citation>
    <scope>IDENTIFICATION</scope>
</reference>
<dbReference type="EnsemblProtists" id="EKX35842">
    <property type="protein sequence ID" value="EKX35842"/>
    <property type="gene ID" value="GUITHDRAFT_117990"/>
</dbReference>
<dbReference type="InterPro" id="IPR027235">
    <property type="entry name" value="PFD2"/>
</dbReference>
<evidence type="ECO:0000313" key="3">
    <source>
        <dbReference type="EMBL" id="EKX35842.1"/>
    </source>
</evidence>
<evidence type="ECO:0000313" key="5">
    <source>
        <dbReference type="Proteomes" id="UP000011087"/>
    </source>
</evidence>
<dbReference type="GeneID" id="17292554"/>
<dbReference type="RefSeq" id="XP_005822822.1">
    <property type="nucleotide sequence ID" value="XM_005822765.1"/>
</dbReference>
<keyword evidence="5" id="KW-1185">Reference proteome</keyword>
<evidence type="ECO:0000256" key="2">
    <source>
        <dbReference type="SAM" id="Coils"/>
    </source>
</evidence>
<evidence type="ECO:0000256" key="1">
    <source>
        <dbReference type="ARBA" id="ARBA00023186"/>
    </source>
</evidence>